<keyword evidence="3" id="KW-1185">Reference proteome</keyword>
<keyword evidence="1" id="KW-1133">Transmembrane helix</keyword>
<dbReference type="KEGG" id="lao:AOX59_09265"/>
<gene>
    <name evidence="2" type="ORF">AOX59_09265</name>
</gene>
<accession>A0A0U4F7M4</accession>
<dbReference type="AlphaFoldDB" id="A0A0U4F7M4"/>
<keyword evidence="1" id="KW-0812">Transmembrane</keyword>
<reference evidence="2 3" key="1">
    <citation type="submission" date="2016-01" db="EMBL/GenBank/DDBJ databases">
        <title>Complete genome sequence of strain Lentibacillus amyloliquefaciens LAM0015T isolated from saline sediment.</title>
        <authorList>
            <person name="Wang J.-L."/>
            <person name="He M.-X."/>
        </authorList>
    </citation>
    <scope>NUCLEOTIDE SEQUENCE [LARGE SCALE GENOMIC DNA]</scope>
    <source>
        <strain evidence="2 3">LAM0015</strain>
    </source>
</reference>
<organism evidence="2 3">
    <name type="scientific">Lentibacillus amyloliquefaciens</name>
    <dbReference type="NCBI Taxonomy" id="1472767"/>
    <lineage>
        <taxon>Bacteria</taxon>
        <taxon>Bacillati</taxon>
        <taxon>Bacillota</taxon>
        <taxon>Bacilli</taxon>
        <taxon>Bacillales</taxon>
        <taxon>Bacillaceae</taxon>
        <taxon>Lentibacillus</taxon>
    </lineage>
</organism>
<feature type="transmembrane region" description="Helical" evidence="1">
    <location>
        <begin position="36"/>
        <end position="64"/>
    </location>
</feature>
<evidence type="ECO:0000313" key="2">
    <source>
        <dbReference type="EMBL" id="ALX48787.1"/>
    </source>
</evidence>
<dbReference type="STRING" id="1472767.AOX59_09265"/>
<proteinExistence type="predicted"/>
<sequence>MVILVEVLRTISYVILIISAGFFLRHLEKTKKQRKLLTFEFTMYIIIQIAFVLFAISLLISIFVN</sequence>
<feature type="transmembrane region" description="Helical" evidence="1">
    <location>
        <begin position="6"/>
        <end position="24"/>
    </location>
</feature>
<dbReference type="Proteomes" id="UP000050331">
    <property type="component" value="Chromosome"/>
</dbReference>
<name>A0A0U4F7M4_9BACI</name>
<keyword evidence="1" id="KW-0472">Membrane</keyword>
<evidence type="ECO:0000256" key="1">
    <source>
        <dbReference type="SAM" id="Phobius"/>
    </source>
</evidence>
<protein>
    <submittedName>
        <fullName evidence="2">Uncharacterized protein</fullName>
    </submittedName>
</protein>
<evidence type="ECO:0000313" key="3">
    <source>
        <dbReference type="Proteomes" id="UP000050331"/>
    </source>
</evidence>
<dbReference type="EMBL" id="CP013862">
    <property type="protein sequence ID" value="ALX48787.1"/>
    <property type="molecule type" value="Genomic_DNA"/>
</dbReference>